<protein>
    <recommendedName>
        <fullName evidence="2">Tyrosinase copper-binding domain-containing protein</fullName>
    </recommendedName>
</protein>
<evidence type="ECO:0000313" key="3">
    <source>
        <dbReference type="EMBL" id="TEB21288.1"/>
    </source>
</evidence>
<gene>
    <name evidence="3" type="ORF">FA13DRAFT_1800030</name>
</gene>
<dbReference type="PROSITE" id="PS00498">
    <property type="entry name" value="TYROSINASE_2"/>
    <property type="match status" value="1"/>
</dbReference>
<dbReference type="EMBL" id="QPFP01000115">
    <property type="protein sequence ID" value="TEB21288.1"/>
    <property type="molecule type" value="Genomic_DNA"/>
</dbReference>
<proteinExistence type="predicted"/>
<reference evidence="3 4" key="1">
    <citation type="journal article" date="2019" name="Nat. Ecol. Evol.">
        <title>Megaphylogeny resolves global patterns of mushroom evolution.</title>
        <authorList>
            <person name="Varga T."/>
            <person name="Krizsan K."/>
            <person name="Foldi C."/>
            <person name="Dima B."/>
            <person name="Sanchez-Garcia M."/>
            <person name="Sanchez-Ramirez S."/>
            <person name="Szollosi G.J."/>
            <person name="Szarkandi J.G."/>
            <person name="Papp V."/>
            <person name="Albert L."/>
            <person name="Andreopoulos W."/>
            <person name="Angelini C."/>
            <person name="Antonin V."/>
            <person name="Barry K.W."/>
            <person name="Bougher N.L."/>
            <person name="Buchanan P."/>
            <person name="Buyck B."/>
            <person name="Bense V."/>
            <person name="Catcheside P."/>
            <person name="Chovatia M."/>
            <person name="Cooper J."/>
            <person name="Damon W."/>
            <person name="Desjardin D."/>
            <person name="Finy P."/>
            <person name="Geml J."/>
            <person name="Haridas S."/>
            <person name="Hughes K."/>
            <person name="Justo A."/>
            <person name="Karasinski D."/>
            <person name="Kautmanova I."/>
            <person name="Kiss B."/>
            <person name="Kocsube S."/>
            <person name="Kotiranta H."/>
            <person name="LaButti K.M."/>
            <person name="Lechner B.E."/>
            <person name="Liimatainen K."/>
            <person name="Lipzen A."/>
            <person name="Lukacs Z."/>
            <person name="Mihaltcheva S."/>
            <person name="Morgado L.N."/>
            <person name="Niskanen T."/>
            <person name="Noordeloos M.E."/>
            <person name="Ohm R.A."/>
            <person name="Ortiz-Santana B."/>
            <person name="Ovrebo C."/>
            <person name="Racz N."/>
            <person name="Riley R."/>
            <person name="Savchenko A."/>
            <person name="Shiryaev A."/>
            <person name="Soop K."/>
            <person name="Spirin V."/>
            <person name="Szebenyi C."/>
            <person name="Tomsovsky M."/>
            <person name="Tulloss R.E."/>
            <person name="Uehling J."/>
            <person name="Grigoriev I.V."/>
            <person name="Vagvolgyi C."/>
            <person name="Papp T."/>
            <person name="Martin F.M."/>
            <person name="Miettinen O."/>
            <person name="Hibbett D.S."/>
            <person name="Nagy L.G."/>
        </authorList>
    </citation>
    <scope>NUCLEOTIDE SEQUENCE [LARGE SCALE GENOMIC DNA]</scope>
    <source>
        <strain evidence="3 4">FP101781</strain>
    </source>
</reference>
<evidence type="ECO:0000259" key="2">
    <source>
        <dbReference type="PROSITE" id="PS00498"/>
    </source>
</evidence>
<evidence type="ECO:0000313" key="4">
    <source>
        <dbReference type="Proteomes" id="UP000298030"/>
    </source>
</evidence>
<sequence length="117" mass="13438">MLAFASSKVHSSSRSGEPVTEHYLVRGLNKTVKRSMTSVPADPTFYLSHMNLDRMWWHWQKRDPKKRLQEVNGPTNQRGTENVTLDFVPDHALLGPNPTIREVTDIAKEPNRPTHNH</sequence>
<dbReference type="Gene3D" id="1.10.1280.10">
    <property type="entry name" value="Di-copper center containing domain from catechol oxidase"/>
    <property type="match status" value="1"/>
</dbReference>
<organism evidence="3 4">
    <name type="scientific">Coprinellus micaceus</name>
    <name type="common">Glistening ink-cap mushroom</name>
    <name type="synonym">Coprinus micaceus</name>
    <dbReference type="NCBI Taxonomy" id="71717"/>
    <lineage>
        <taxon>Eukaryota</taxon>
        <taxon>Fungi</taxon>
        <taxon>Dikarya</taxon>
        <taxon>Basidiomycota</taxon>
        <taxon>Agaricomycotina</taxon>
        <taxon>Agaricomycetes</taxon>
        <taxon>Agaricomycetidae</taxon>
        <taxon>Agaricales</taxon>
        <taxon>Agaricineae</taxon>
        <taxon>Psathyrellaceae</taxon>
        <taxon>Coprinellus</taxon>
    </lineage>
</organism>
<feature type="region of interest" description="Disordered" evidence="1">
    <location>
        <begin position="89"/>
        <end position="117"/>
    </location>
</feature>
<accession>A0A4Y7SHY1</accession>
<name>A0A4Y7SHY1_COPMI</name>
<dbReference type="AlphaFoldDB" id="A0A4Y7SHY1"/>
<dbReference type="OrthoDB" id="6132182at2759"/>
<feature type="domain" description="Tyrosinase copper-binding" evidence="2">
    <location>
        <begin position="42"/>
        <end position="53"/>
    </location>
</feature>
<dbReference type="SUPFAM" id="SSF48056">
    <property type="entry name" value="Di-copper centre-containing domain"/>
    <property type="match status" value="1"/>
</dbReference>
<feature type="compositionally biased region" description="Basic and acidic residues" evidence="1">
    <location>
        <begin position="102"/>
        <end position="117"/>
    </location>
</feature>
<comment type="caution">
    <text evidence="3">The sequence shown here is derived from an EMBL/GenBank/DDBJ whole genome shotgun (WGS) entry which is preliminary data.</text>
</comment>
<keyword evidence="4" id="KW-1185">Reference proteome</keyword>
<dbReference type="Pfam" id="PF00264">
    <property type="entry name" value="Tyrosinase"/>
    <property type="match status" value="1"/>
</dbReference>
<dbReference type="GO" id="GO:0016491">
    <property type="term" value="F:oxidoreductase activity"/>
    <property type="evidence" value="ECO:0007669"/>
    <property type="project" value="InterPro"/>
</dbReference>
<evidence type="ECO:0000256" key="1">
    <source>
        <dbReference type="SAM" id="MobiDB-lite"/>
    </source>
</evidence>
<dbReference type="InterPro" id="IPR002227">
    <property type="entry name" value="Tyrosinase_Cu-bd"/>
</dbReference>
<dbReference type="Proteomes" id="UP000298030">
    <property type="component" value="Unassembled WGS sequence"/>
</dbReference>
<dbReference type="InterPro" id="IPR008922">
    <property type="entry name" value="Di-copper_centre_dom_sf"/>
</dbReference>
<feature type="region of interest" description="Disordered" evidence="1">
    <location>
        <begin position="1"/>
        <end position="20"/>
    </location>
</feature>